<evidence type="ECO:0000313" key="2">
    <source>
        <dbReference type="Proteomes" id="UP000799302"/>
    </source>
</evidence>
<protein>
    <submittedName>
        <fullName evidence="1">Uncharacterized protein</fullName>
    </submittedName>
</protein>
<sequence length="98" mass="10330">MSAFRVAARRLPLTTRSFSTIPAMRNSAAESASFPVSEAREAVRTVAERAHSAVAQQASVEGFRAGVVYTLLAGSVATAGIVMLSPDGEREVKGEHLL</sequence>
<evidence type="ECO:0000313" key="1">
    <source>
        <dbReference type="EMBL" id="KAF2663177.1"/>
    </source>
</evidence>
<dbReference type="EMBL" id="MU004247">
    <property type="protein sequence ID" value="KAF2663177.1"/>
    <property type="molecule type" value="Genomic_DNA"/>
</dbReference>
<proteinExistence type="predicted"/>
<gene>
    <name evidence="1" type="ORF">BT63DRAFT_484498</name>
</gene>
<accession>A0A6A6TVH3</accession>
<name>A0A6A6TVH3_9PEZI</name>
<keyword evidence="2" id="KW-1185">Reference proteome</keyword>
<reference evidence="1" key="1">
    <citation type="journal article" date="2020" name="Stud. Mycol.">
        <title>101 Dothideomycetes genomes: a test case for predicting lifestyles and emergence of pathogens.</title>
        <authorList>
            <person name="Haridas S."/>
            <person name="Albert R."/>
            <person name="Binder M."/>
            <person name="Bloem J."/>
            <person name="Labutti K."/>
            <person name="Salamov A."/>
            <person name="Andreopoulos B."/>
            <person name="Baker S."/>
            <person name="Barry K."/>
            <person name="Bills G."/>
            <person name="Bluhm B."/>
            <person name="Cannon C."/>
            <person name="Castanera R."/>
            <person name="Culley D."/>
            <person name="Daum C."/>
            <person name="Ezra D."/>
            <person name="Gonzalez J."/>
            <person name="Henrissat B."/>
            <person name="Kuo A."/>
            <person name="Liang C."/>
            <person name="Lipzen A."/>
            <person name="Lutzoni F."/>
            <person name="Magnuson J."/>
            <person name="Mondo S."/>
            <person name="Nolan M."/>
            <person name="Ohm R."/>
            <person name="Pangilinan J."/>
            <person name="Park H.-J."/>
            <person name="Ramirez L."/>
            <person name="Alfaro M."/>
            <person name="Sun H."/>
            <person name="Tritt A."/>
            <person name="Yoshinaga Y."/>
            <person name="Zwiers L.-H."/>
            <person name="Turgeon B."/>
            <person name="Goodwin S."/>
            <person name="Spatafora J."/>
            <person name="Crous P."/>
            <person name="Grigoriev I."/>
        </authorList>
    </citation>
    <scope>NUCLEOTIDE SEQUENCE</scope>
    <source>
        <strain evidence="1">CBS 115976</strain>
    </source>
</reference>
<organism evidence="1 2">
    <name type="scientific">Microthyrium microscopicum</name>
    <dbReference type="NCBI Taxonomy" id="703497"/>
    <lineage>
        <taxon>Eukaryota</taxon>
        <taxon>Fungi</taxon>
        <taxon>Dikarya</taxon>
        <taxon>Ascomycota</taxon>
        <taxon>Pezizomycotina</taxon>
        <taxon>Dothideomycetes</taxon>
        <taxon>Dothideomycetes incertae sedis</taxon>
        <taxon>Microthyriales</taxon>
        <taxon>Microthyriaceae</taxon>
        <taxon>Microthyrium</taxon>
    </lineage>
</organism>
<dbReference type="Proteomes" id="UP000799302">
    <property type="component" value="Unassembled WGS sequence"/>
</dbReference>
<dbReference type="AlphaFoldDB" id="A0A6A6TVH3"/>